<keyword evidence="2" id="KW-0472">Membrane</keyword>
<dbReference type="Pfam" id="PF14014">
    <property type="entry name" value="DUF4230"/>
    <property type="match status" value="1"/>
</dbReference>
<feature type="coiled-coil region" evidence="1">
    <location>
        <begin position="3"/>
        <end position="30"/>
    </location>
</feature>
<keyword evidence="2" id="KW-1133">Transmembrane helix</keyword>
<evidence type="ECO:0000256" key="2">
    <source>
        <dbReference type="SAM" id="Phobius"/>
    </source>
</evidence>
<proteinExistence type="predicted"/>
<dbReference type="EMBL" id="JAROCC010000001">
    <property type="protein sequence ID" value="MDN4606062.1"/>
    <property type="molecule type" value="Genomic_DNA"/>
</dbReference>
<dbReference type="Proteomes" id="UP001175097">
    <property type="component" value="Unassembled WGS sequence"/>
</dbReference>
<evidence type="ECO:0000313" key="3">
    <source>
        <dbReference type="EMBL" id="MDN4606062.1"/>
    </source>
</evidence>
<keyword evidence="2" id="KW-0812">Transmembrane</keyword>
<name>A0ABT8JNS8_9BACL</name>
<protein>
    <submittedName>
        <fullName evidence="3">DUF4230 domain-containing protein</fullName>
    </submittedName>
</protein>
<accession>A0ABT8JNS8</accession>
<gene>
    <name evidence="3" type="ORF">P5G49_01040</name>
</gene>
<evidence type="ECO:0000313" key="4">
    <source>
        <dbReference type="Proteomes" id="UP001175097"/>
    </source>
</evidence>
<reference evidence="3" key="1">
    <citation type="submission" date="2023-03" db="EMBL/GenBank/DDBJ databases">
        <title>MT1 and MT2 Draft Genomes of Novel Species.</title>
        <authorList>
            <person name="Venkateswaran K."/>
        </authorList>
    </citation>
    <scope>NUCLEOTIDE SEQUENCE</scope>
    <source>
        <strain evidence="3">F6_3S_P_2</strain>
    </source>
</reference>
<keyword evidence="4" id="KW-1185">Reference proteome</keyword>
<dbReference type="InterPro" id="IPR025324">
    <property type="entry name" value="DUF4230"/>
</dbReference>
<organism evidence="3 4">
    <name type="scientific">Sporosarcina highlanderae</name>
    <dbReference type="NCBI Taxonomy" id="3035916"/>
    <lineage>
        <taxon>Bacteria</taxon>
        <taxon>Bacillati</taxon>
        <taxon>Bacillota</taxon>
        <taxon>Bacilli</taxon>
        <taxon>Bacillales</taxon>
        <taxon>Caryophanaceae</taxon>
        <taxon>Sporosarcina</taxon>
    </lineage>
</organism>
<evidence type="ECO:0000256" key="1">
    <source>
        <dbReference type="SAM" id="Coils"/>
    </source>
</evidence>
<sequence>MEDKKKLQEIERLLKELKASENESAVTVEEAFGRKTKMKSKSKSSGNFWRVVKMLLFGWKRSLLLIAVILLLAVIAVPFVAFHFLKQGSTFTEQKGVFLEQIMDLNEMATAEAYTKVIVERQDNQLFGQSIGMNLPGTKRQLLVVIPGSVKAGIDMSKLTEKDVIIDEKNKTAKLLLPPATFLGGAEIYFDEVEVYSYEGVFRTKANIDEAYELAAEAKTLILEEATGQGVLKTAEFNAEKTLKEMFSFAGYDVTIEFKE</sequence>
<comment type="caution">
    <text evidence="3">The sequence shown here is derived from an EMBL/GenBank/DDBJ whole genome shotgun (WGS) entry which is preliminary data.</text>
</comment>
<dbReference type="RefSeq" id="WP_301241607.1">
    <property type="nucleotide sequence ID" value="NZ_JAROCC010000001.1"/>
</dbReference>
<keyword evidence="1" id="KW-0175">Coiled coil</keyword>
<feature type="transmembrane region" description="Helical" evidence="2">
    <location>
        <begin position="63"/>
        <end position="85"/>
    </location>
</feature>